<feature type="compositionally biased region" description="Basic and acidic residues" evidence="2">
    <location>
        <begin position="231"/>
        <end position="245"/>
    </location>
</feature>
<dbReference type="Gene3D" id="1.25.40.180">
    <property type="match status" value="4"/>
</dbReference>
<dbReference type="PANTHER" id="PTHR23253:SF78">
    <property type="entry name" value="EUKARYOTIC TRANSLATION INITIATION FACTOR 4G1, ISOFORM B-RELATED"/>
    <property type="match status" value="1"/>
</dbReference>
<name>A0A835CNK4_APHGI</name>
<feature type="compositionally biased region" description="Polar residues" evidence="2">
    <location>
        <begin position="129"/>
        <end position="140"/>
    </location>
</feature>
<dbReference type="GO" id="GO:0006417">
    <property type="term" value="P:regulation of translation"/>
    <property type="evidence" value="ECO:0007669"/>
    <property type="project" value="UniProtKB-KW"/>
</dbReference>
<dbReference type="InterPro" id="IPR003307">
    <property type="entry name" value="W2_domain"/>
</dbReference>
<dbReference type="GO" id="GO:0003723">
    <property type="term" value="F:RNA binding"/>
    <property type="evidence" value="ECO:0007669"/>
    <property type="project" value="InterPro"/>
</dbReference>
<dbReference type="InterPro" id="IPR003890">
    <property type="entry name" value="MIF4G-like_typ-3"/>
</dbReference>
<evidence type="ECO:0000313" key="5">
    <source>
        <dbReference type="Proteomes" id="UP000639338"/>
    </source>
</evidence>
<accession>A0A835CNK4</accession>
<dbReference type="EMBL" id="JACMRX010000004">
    <property type="protein sequence ID" value="KAF7990914.1"/>
    <property type="molecule type" value="Genomic_DNA"/>
</dbReference>
<feature type="domain" description="W2" evidence="3">
    <location>
        <begin position="792"/>
        <end position="978"/>
    </location>
</feature>
<dbReference type="AlphaFoldDB" id="A0A835CNK4"/>
<dbReference type="OrthoDB" id="514777at2759"/>
<dbReference type="PANTHER" id="PTHR23253">
    <property type="entry name" value="EUKARYOTIC TRANSLATION INITIATION FACTOR 4 GAMMA"/>
    <property type="match status" value="1"/>
</dbReference>
<gene>
    <name evidence="4" type="ORF">HCN44_000719</name>
</gene>
<feature type="compositionally biased region" description="Basic and acidic residues" evidence="2">
    <location>
        <begin position="532"/>
        <end position="545"/>
    </location>
</feature>
<evidence type="ECO:0000256" key="2">
    <source>
        <dbReference type="SAM" id="MobiDB-lite"/>
    </source>
</evidence>
<evidence type="ECO:0000259" key="3">
    <source>
        <dbReference type="PROSITE" id="PS51363"/>
    </source>
</evidence>
<sequence>MKKLKYESLWESHKHDKTFSDAIEVSLYRLQKKKLLIDSTEDEISDQSTRLGVKIFKAIMNVRKSFLMKEKLKELNVKLKGSKKEEEEISEDDIQNESMCIDHQQVSETLHKHQKSSVSEISESESDVTEMNNDQTLNNSTYSLGYDEEIEEYSTIDENQMLLSNDNNKLKNTSSAVNLSAQNIQQVAAGGVKRKLMDNDSNLPTTQNKRLCVVETSTLMETNQPRPRCAPKNDESKEKTLDRSLHNEQNAWKPTARLQINNITADYKTQELYKKIRCILNKLTAENMDKLTQQVRDLNIDCHEKLKGFVDLIFDKAVDEPYFAAIYSMMCKKLADMQIESSWEPTTRFQTCRITDDSETQTLAKVHCILIELTPENVDKLAQQIKDLNINTHERLEGVVDLIFDKAIDEPNFASVYALMCKKLSEMNTNVVDIRQGNKIDFKTLLVTRCKHAYENNSMIMNQSNRNVSHQYHTKNAEKATPRLPKCNITDDSSTQTFYKKVRDILNKLTQANIDESTQRIKSLVNTMSQVSKERRPSKKDDKNIEGVLKTKATSNEPTELPTEVNKQPYAVATSTSMEANQQTSIALPGSSCTNAPINDRLDDKRSDVYNDLPQSPELETTATNLLSTSRLHFLYSQLDEQIKTLINIAIYQFDDKFDHLDYSEFIRRSLEVTMLESLNIREKYWSFIAKLITDNVFPLELFQSEYDKMFEEINDVSPIFWTYKAEILKILVKRGAHPIKELKRTTSVLKKKGLVGNLVGELLKILLASEGQTSITDKWNNSGIEWTDLFDTSLEDPDDIIKKYNLQFLTLGKTDPLNEQLLKLLRESDIANTIKWITATVGEEKSRTPKFVRILFTLLLESGIETKYSFDKRNFYQPNRLKIINLLPLMKDYIDDNLESELQCLYALTDVNHRCRNPPGFVYDIIKELHQKGIISLSAFSVWHNGTATTSELIGHDEAKWNLLCQSFWIKFQNRDD</sequence>
<keyword evidence="5" id="KW-1185">Reference proteome</keyword>
<dbReference type="InterPro" id="IPR016024">
    <property type="entry name" value="ARM-type_fold"/>
</dbReference>
<dbReference type="Proteomes" id="UP000639338">
    <property type="component" value="Unassembled WGS sequence"/>
</dbReference>
<evidence type="ECO:0000313" key="4">
    <source>
        <dbReference type="EMBL" id="KAF7990914.1"/>
    </source>
</evidence>
<feature type="region of interest" description="Disordered" evidence="2">
    <location>
        <begin position="222"/>
        <end position="245"/>
    </location>
</feature>
<comment type="caution">
    <text evidence="4">The sequence shown here is derived from an EMBL/GenBank/DDBJ whole genome shotgun (WGS) entry which is preliminary data.</text>
</comment>
<reference evidence="4 5" key="1">
    <citation type="submission" date="2020-08" db="EMBL/GenBank/DDBJ databases">
        <title>Aphidius gifuensis genome sequencing and assembly.</title>
        <authorList>
            <person name="Du Z."/>
        </authorList>
    </citation>
    <scope>NUCLEOTIDE SEQUENCE [LARGE SCALE GENOMIC DNA]</scope>
    <source>
        <strain evidence="4">YNYX2018</strain>
        <tissue evidence="4">Adults</tissue>
    </source>
</reference>
<dbReference type="Pfam" id="PF02854">
    <property type="entry name" value="MIF4G"/>
    <property type="match status" value="2"/>
</dbReference>
<dbReference type="PROSITE" id="PS51363">
    <property type="entry name" value="W2"/>
    <property type="match status" value="1"/>
</dbReference>
<evidence type="ECO:0000256" key="1">
    <source>
        <dbReference type="ARBA" id="ARBA00022845"/>
    </source>
</evidence>
<organism evidence="4 5">
    <name type="scientific">Aphidius gifuensis</name>
    <name type="common">Parasitoid wasp</name>
    <dbReference type="NCBI Taxonomy" id="684658"/>
    <lineage>
        <taxon>Eukaryota</taxon>
        <taxon>Metazoa</taxon>
        <taxon>Ecdysozoa</taxon>
        <taxon>Arthropoda</taxon>
        <taxon>Hexapoda</taxon>
        <taxon>Insecta</taxon>
        <taxon>Pterygota</taxon>
        <taxon>Neoptera</taxon>
        <taxon>Endopterygota</taxon>
        <taxon>Hymenoptera</taxon>
        <taxon>Apocrita</taxon>
        <taxon>Ichneumonoidea</taxon>
        <taxon>Braconidae</taxon>
        <taxon>Aphidiinae</taxon>
        <taxon>Aphidius</taxon>
    </lineage>
</organism>
<dbReference type="SUPFAM" id="SSF48371">
    <property type="entry name" value="ARM repeat"/>
    <property type="match status" value="4"/>
</dbReference>
<keyword evidence="1" id="KW-0810">Translation regulation</keyword>
<feature type="region of interest" description="Disordered" evidence="2">
    <location>
        <begin position="107"/>
        <end position="140"/>
    </location>
</feature>
<protein>
    <recommendedName>
        <fullName evidence="3">W2 domain-containing protein</fullName>
    </recommendedName>
</protein>
<proteinExistence type="predicted"/>
<feature type="region of interest" description="Disordered" evidence="2">
    <location>
        <begin position="527"/>
        <end position="562"/>
    </location>
</feature>